<dbReference type="EMBL" id="FQ790351">
    <property type="protein sequence ID" value="CCD54433.1"/>
    <property type="molecule type" value="Genomic_DNA"/>
</dbReference>
<accession>G2YS35</accession>
<reference evidence="2" key="1">
    <citation type="journal article" date="2011" name="PLoS Genet.">
        <title>Genomic analysis of the necrotrophic fungal pathogens Sclerotinia sclerotiorum and Botrytis cinerea.</title>
        <authorList>
            <person name="Amselem J."/>
            <person name="Cuomo C.A."/>
            <person name="van Kan J.A."/>
            <person name="Viaud M."/>
            <person name="Benito E.P."/>
            <person name="Couloux A."/>
            <person name="Coutinho P.M."/>
            <person name="de Vries R.P."/>
            <person name="Dyer P.S."/>
            <person name="Fillinger S."/>
            <person name="Fournier E."/>
            <person name="Gout L."/>
            <person name="Hahn M."/>
            <person name="Kohn L."/>
            <person name="Lapalu N."/>
            <person name="Plummer K.M."/>
            <person name="Pradier J.M."/>
            <person name="Quevillon E."/>
            <person name="Sharon A."/>
            <person name="Simon A."/>
            <person name="ten Have A."/>
            <person name="Tudzynski B."/>
            <person name="Tudzynski P."/>
            <person name="Wincker P."/>
            <person name="Andrew M."/>
            <person name="Anthouard V."/>
            <person name="Beever R.E."/>
            <person name="Beffa R."/>
            <person name="Benoit I."/>
            <person name="Bouzid O."/>
            <person name="Brault B."/>
            <person name="Chen Z."/>
            <person name="Choquer M."/>
            <person name="Collemare J."/>
            <person name="Cotton P."/>
            <person name="Danchin E.G."/>
            <person name="Da Silva C."/>
            <person name="Gautier A."/>
            <person name="Giraud C."/>
            <person name="Giraud T."/>
            <person name="Gonzalez C."/>
            <person name="Grossetete S."/>
            <person name="Guldener U."/>
            <person name="Henrissat B."/>
            <person name="Howlett B.J."/>
            <person name="Kodira C."/>
            <person name="Kretschmer M."/>
            <person name="Lappartient A."/>
            <person name="Leroch M."/>
            <person name="Levis C."/>
            <person name="Mauceli E."/>
            <person name="Neuveglise C."/>
            <person name="Oeser B."/>
            <person name="Pearson M."/>
            <person name="Poulain J."/>
            <person name="Poussereau N."/>
            <person name="Quesneville H."/>
            <person name="Rascle C."/>
            <person name="Schumacher J."/>
            <person name="Segurens B."/>
            <person name="Sexton A."/>
            <person name="Silva E."/>
            <person name="Sirven C."/>
            <person name="Soanes D.M."/>
            <person name="Talbot N.J."/>
            <person name="Templeton M."/>
            <person name="Yandava C."/>
            <person name="Yarden O."/>
            <person name="Zeng Q."/>
            <person name="Rollins J.A."/>
            <person name="Lebrun M.H."/>
            <person name="Dickman M."/>
        </authorList>
    </citation>
    <scope>NUCLEOTIDE SEQUENCE [LARGE SCALE GENOMIC DNA]</scope>
    <source>
        <strain evidence="2">T4</strain>
    </source>
</reference>
<dbReference type="InParanoid" id="G2YS35"/>
<evidence type="ECO:0000313" key="1">
    <source>
        <dbReference type="EMBL" id="CCD54433.1"/>
    </source>
</evidence>
<name>G2YS35_BOTF4</name>
<proteinExistence type="predicted"/>
<protein>
    <submittedName>
        <fullName evidence="1">Uncharacterized protein</fullName>
    </submittedName>
</protein>
<sequence>MAGEGMVVKNKSWPRTCVDGHNLSTFILNMSRFAKCRHASGHISTEYNFSGRSVSRSNTGGSPIYSNIPLNSYTPWNNTETPLLHKHYSSAPFSFHLVRRPSPKSPVKTGFREARFQQTLFHVPSGFSFLSRHLYTLQPRKEFTTLDEINRWSLETCAVSINISIRMRKDWISV</sequence>
<dbReference type="AlphaFoldDB" id="G2YS35"/>
<evidence type="ECO:0000313" key="2">
    <source>
        <dbReference type="Proteomes" id="UP000008177"/>
    </source>
</evidence>
<dbReference type="Proteomes" id="UP000008177">
    <property type="component" value="Unplaced contigs"/>
</dbReference>
<gene>
    <name evidence="1" type="ORF">BofuT4_P124810.1</name>
</gene>
<organism evidence="1 2">
    <name type="scientific">Botryotinia fuckeliana (strain T4)</name>
    <name type="common">Noble rot fungus</name>
    <name type="synonym">Botrytis cinerea</name>
    <dbReference type="NCBI Taxonomy" id="999810"/>
    <lineage>
        <taxon>Eukaryota</taxon>
        <taxon>Fungi</taxon>
        <taxon>Dikarya</taxon>
        <taxon>Ascomycota</taxon>
        <taxon>Pezizomycotina</taxon>
        <taxon>Leotiomycetes</taxon>
        <taxon>Helotiales</taxon>
        <taxon>Sclerotiniaceae</taxon>
        <taxon>Botrytis</taxon>
    </lineage>
</organism>
<dbReference type="HOGENOM" id="CLU_1539790_0_0_1"/>